<dbReference type="EMBL" id="GEIB01002153">
    <property type="protein sequence ID" value="JAR86362.1"/>
    <property type="molecule type" value="Transcribed_RNA"/>
</dbReference>
<accession>A0A147B7H5</accession>
<protein>
    <submittedName>
        <fullName evidence="1">Uncharacterized protein</fullName>
    </submittedName>
</protein>
<organism evidence="1">
    <name type="scientific">Alectorobius mimon</name>
    <dbReference type="NCBI Taxonomy" id="360319"/>
    <lineage>
        <taxon>Eukaryota</taxon>
        <taxon>Metazoa</taxon>
        <taxon>Ecdysozoa</taxon>
        <taxon>Arthropoda</taxon>
        <taxon>Chelicerata</taxon>
        <taxon>Arachnida</taxon>
        <taxon>Acari</taxon>
        <taxon>Parasitiformes</taxon>
        <taxon>Ixodida</taxon>
        <taxon>Ixodoidea</taxon>
        <taxon>Argasidae</taxon>
        <taxon>Ornithodorinae</taxon>
        <taxon>Alectorobius</taxon>
    </lineage>
</organism>
<evidence type="ECO:0000313" key="1">
    <source>
        <dbReference type="EMBL" id="JAR86362.1"/>
    </source>
</evidence>
<sequence length="61" mass="7103">MPRRFIEGMHGTGMRGYRCLLATLRRLLGRSWRPTAPQGMCCFSYNVAFRDFNFLMVGLSR</sequence>
<dbReference type="AlphaFoldDB" id="A0A147B7H5"/>
<reference evidence="1" key="1">
    <citation type="submission" date="2016-03" db="EMBL/GenBank/DDBJ databases">
        <title>Gut transcriptome analysis on engorged females of Ornithodoros mimon (Acari: Argasidae) and phylogenetic inferences of soft ticks.</title>
        <authorList>
            <person name="Landulfo G.A."/>
            <person name="Giovanni D."/>
            <person name="Carvalho E."/>
            <person name="Junqueira-de-Azevedo I."/>
            <person name="Patane J."/>
            <person name="Mendoca R."/>
            <person name="Barros-Battesti D."/>
        </authorList>
    </citation>
    <scope>NUCLEOTIDE SEQUENCE</scope>
    <source>
        <strain evidence="1">Females</strain>
        <tissue evidence="1">Gut</tissue>
    </source>
</reference>
<proteinExistence type="predicted"/>
<name>A0A147B7H5_9ACAR</name>